<evidence type="ECO:0000313" key="2">
    <source>
        <dbReference type="EMBL" id="OHA20805.1"/>
    </source>
</evidence>
<sequence length="87" mass="10306">MMKIFLHPRFVKESDKLPKRIRTKLAFLLEVLAQNPFNDLLHTKKLAGDAAGFLSFRVTRDWRVIFYFQGKDTIEVLKVAHRKDVYK</sequence>
<gene>
    <name evidence="2" type="ORF">A2849_03400</name>
</gene>
<dbReference type="EMBL" id="MHRI01000021">
    <property type="protein sequence ID" value="OHA20805.1"/>
    <property type="molecule type" value="Genomic_DNA"/>
</dbReference>
<dbReference type="InterPro" id="IPR035093">
    <property type="entry name" value="RelE/ParE_toxin_dom_sf"/>
</dbReference>
<proteinExistence type="predicted"/>
<reference evidence="2 3" key="1">
    <citation type="journal article" date="2016" name="Nat. Commun.">
        <title>Thousands of microbial genomes shed light on interconnected biogeochemical processes in an aquifer system.</title>
        <authorList>
            <person name="Anantharaman K."/>
            <person name="Brown C.T."/>
            <person name="Hug L.A."/>
            <person name="Sharon I."/>
            <person name="Castelle C.J."/>
            <person name="Probst A.J."/>
            <person name="Thomas B.C."/>
            <person name="Singh A."/>
            <person name="Wilkins M.J."/>
            <person name="Karaoz U."/>
            <person name="Brodie E.L."/>
            <person name="Williams K.H."/>
            <person name="Hubbard S.S."/>
            <person name="Banfield J.F."/>
        </authorList>
    </citation>
    <scope>NUCLEOTIDE SEQUENCE [LARGE SCALE GENOMIC DNA]</scope>
</reference>
<evidence type="ECO:0008006" key="4">
    <source>
        <dbReference type="Google" id="ProtNLM"/>
    </source>
</evidence>
<protein>
    <recommendedName>
        <fullName evidence="4">Toxin YoeB</fullName>
    </recommendedName>
</protein>
<dbReference type="AlphaFoldDB" id="A0A1G2MA49"/>
<dbReference type="InterPro" id="IPR007712">
    <property type="entry name" value="RelE/ParE_toxin"/>
</dbReference>
<name>A0A1G2MA49_9BACT</name>
<accession>A0A1G2MA49</accession>
<organism evidence="2 3">
    <name type="scientific">Candidatus Taylorbacteria bacterium RIFCSPHIGHO2_01_FULL_51_15</name>
    <dbReference type="NCBI Taxonomy" id="1802304"/>
    <lineage>
        <taxon>Bacteria</taxon>
        <taxon>Candidatus Tayloriibacteriota</taxon>
    </lineage>
</organism>
<dbReference type="Pfam" id="PF05016">
    <property type="entry name" value="ParE_toxin"/>
    <property type="match status" value="1"/>
</dbReference>
<evidence type="ECO:0000313" key="3">
    <source>
        <dbReference type="Proteomes" id="UP000178121"/>
    </source>
</evidence>
<evidence type="ECO:0000256" key="1">
    <source>
        <dbReference type="ARBA" id="ARBA00022649"/>
    </source>
</evidence>
<dbReference type="Proteomes" id="UP000178121">
    <property type="component" value="Unassembled WGS sequence"/>
</dbReference>
<comment type="caution">
    <text evidence="2">The sequence shown here is derived from an EMBL/GenBank/DDBJ whole genome shotgun (WGS) entry which is preliminary data.</text>
</comment>
<keyword evidence="1" id="KW-1277">Toxin-antitoxin system</keyword>
<dbReference type="SUPFAM" id="SSF143011">
    <property type="entry name" value="RelE-like"/>
    <property type="match status" value="1"/>
</dbReference>
<dbReference type="Gene3D" id="3.30.2310.20">
    <property type="entry name" value="RelE-like"/>
    <property type="match status" value="1"/>
</dbReference>